<evidence type="ECO:0000313" key="2">
    <source>
        <dbReference type="Proteomes" id="UP000683507"/>
    </source>
</evidence>
<gene>
    <name evidence="1" type="ORF">CRYO30217_00861</name>
</gene>
<reference evidence="1" key="1">
    <citation type="submission" date="2021-04" db="EMBL/GenBank/DDBJ databases">
        <authorList>
            <person name="Rodrigo-Torres L."/>
            <person name="Arahal R. D."/>
            <person name="Lucena T."/>
        </authorList>
    </citation>
    <scope>NUCLEOTIDE SEQUENCE</scope>
    <source>
        <strain evidence="1">AS29M-1</strain>
    </source>
</reference>
<dbReference type="RefSeq" id="WP_258541083.1">
    <property type="nucleotide sequence ID" value="NZ_OU015584.1"/>
</dbReference>
<dbReference type="InterPro" id="IPR027417">
    <property type="entry name" value="P-loop_NTPase"/>
</dbReference>
<sequence length="345" mass="41234">MRDVKEISYDFILCKERTGSSFLTVQLNKYANVLAVAEETFSLYLAPKYQLEKTWEISSKRRLYNDFYTMRKKNLNLFYSERSVGLDNVLNEKRKDLTYQDMVKLILLQFFPEKNKEDISHIVDKQIDYMFHIEDVMNVFPKAKFVVLTRDPRSNVEACIRRNLGRKDVYYQAELWNTYYRKVLPFLQDERFIFVKYEDLILNTKKVVLSVLDHFGVKTDAKIDDDVFEKTIGKRQQNVEDEFNKSFSDFHAGLSQEANIDKLTEYKNRLATQEIRIIESITSEFASQLGYEFEKEKLSKEETLKWQKASKAVFRDKDRLLNFYFNLPVWLKLFIKKIRKSRVDV</sequence>
<keyword evidence="2" id="KW-1185">Reference proteome</keyword>
<dbReference type="AlphaFoldDB" id="A0A916JKX8"/>
<proteinExistence type="predicted"/>
<dbReference type="SUPFAM" id="SSF52540">
    <property type="entry name" value="P-loop containing nucleoside triphosphate hydrolases"/>
    <property type="match status" value="1"/>
</dbReference>
<name>A0A916JKX8_9FLAO</name>
<dbReference type="Proteomes" id="UP000683507">
    <property type="component" value="Chromosome"/>
</dbReference>
<dbReference type="Pfam" id="PF13469">
    <property type="entry name" value="Sulfotransfer_3"/>
    <property type="match status" value="1"/>
</dbReference>
<dbReference type="EMBL" id="OU015584">
    <property type="protein sequence ID" value="CAG5079116.1"/>
    <property type="molecule type" value="Genomic_DNA"/>
</dbReference>
<accession>A0A916JKX8</accession>
<dbReference type="KEGG" id="ptan:CRYO30217_00861"/>
<organism evidence="1 2">
    <name type="scientific">Parvicella tangerina</name>
    <dbReference type="NCBI Taxonomy" id="2829795"/>
    <lineage>
        <taxon>Bacteria</taxon>
        <taxon>Pseudomonadati</taxon>
        <taxon>Bacteroidota</taxon>
        <taxon>Flavobacteriia</taxon>
        <taxon>Flavobacteriales</taxon>
        <taxon>Parvicellaceae</taxon>
        <taxon>Parvicella</taxon>
    </lineage>
</organism>
<evidence type="ECO:0008006" key="3">
    <source>
        <dbReference type="Google" id="ProtNLM"/>
    </source>
</evidence>
<evidence type="ECO:0000313" key="1">
    <source>
        <dbReference type="EMBL" id="CAG5079116.1"/>
    </source>
</evidence>
<dbReference type="Gene3D" id="3.40.50.300">
    <property type="entry name" value="P-loop containing nucleotide triphosphate hydrolases"/>
    <property type="match status" value="1"/>
</dbReference>
<protein>
    <recommendedName>
        <fullName evidence="3">Sulfotransferase</fullName>
    </recommendedName>
</protein>